<evidence type="ECO:0000313" key="12">
    <source>
        <dbReference type="Proteomes" id="UP000298138"/>
    </source>
</evidence>
<evidence type="ECO:0000256" key="8">
    <source>
        <dbReference type="RuleBase" id="RU361142"/>
    </source>
</evidence>
<dbReference type="AlphaFoldDB" id="A0A4S2N383"/>
<sequence>MLSTTLLCGLLWLCAPLISAKSISGNRVLVVAEDPAIEGDYSQFLGDLEARGFVLDIKSPRAKDLALFVHEERSYDHAVFFPPTSKSYGNVLTAQNIAQFVDREGNVLILTSSSGTTDAVRDLATQLDIDLPPRDFIAVDHFNYDATSSPEKHDVVLIPRPTESEDSKNYFAGKPGEVIAFHGVGHSISNRPLLFPILSGSRTAYTYDSKEDEDGTAADAWAAGTQMQYITALQARNNARVTIAGSTKMFSDEYFEMTVKTPKGEELPVHNRDFAIQLTQWTFKEIGIVKTVAVRHYLTNQTDAEINPRMYRVKNDVTFEIELSEWKSSHWTPFSASWAPFTIPSTDTLQLDFTMLDPYYRVPLLPSSSTPTSTIFSASFRIPDQHGVFAFIVDYKRPFISYIEEKYTVTVRHFAHDEFTRSWDISGAWVWIAGIAVTVSAWVVFCALWLWSKPTVESEKKTQ</sequence>
<evidence type="ECO:0000259" key="10">
    <source>
        <dbReference type="Pfam" id="PF23358"/>
    </source>
</evidence>
<comment type="subcellular location">
    <subcellularLocation>
        <location evidence="8">Endoplasmic reticulum membrane</location>
        <topology evidence="8">Single-pass type I membrane protein</topology>
    </subcellularLocation>
    <subcellularLocation>
        <location evidence="1">Membrane</location>
        <topology evidence="1">Single-pass type I membrane protein</topology>
    </subcellularLocation>
</comment>
<comment type="subunit">
    <text evidence="8">Component of the oligosaccharyltransferase (OST) complex.</text>
</comment>
<comment type="similarity">
    <text evidence="3 8">Belongs to the DDOST 48 kDa subunit family.</text>
</comment>
<keyword evidence="6 8" id="KW-1133">Transmembrane helix</keyword>
<dbReference type="InterPro" id="IPR055459">
    <property type="entry name" value="OST48_MD"/>
</dbReference>
<dbReference type="Proteomes" id="UP000298138">
    <property type="component" value="Unassembled WGS sequence"/>
</dbReference>
<evidence type="ECO:0000256" key="1">
    <source>
        <dbReference type="ARBA" id="ARBA00004479"/>
    </source>
</evidence>
<dbReference type="Pfam" id="PF03345">
    <property type="entry name" value="OST48_N"/>
    <property type="match status" value="1"/>
</dbReference>
<feature type="transmembrane region" description="Helical" evidence="8">
    <location>
        <begin position="428"/>
        <end position="451"/>
    </location>
</feature>
<dbReference type="STRING" id="341454.A0A4S2N383"/>
<dbReference type="GO" id="GO:0018279">
    <property type="term" value="P:protein N-linked glycosylation via asparagine"/>
    <property type="evidence" value="ECO:0007669"/>
    <property type="project" value="UniProtKB-UniRule"/>
</dbReference>
<dbReference type="GO" id="GO:0008250">
    <property type="term" value="C:oligosaccharyltransferase complex"/>
    <property type="evidence" value="ECO:0007669"/>
    <property type="project" value="TreeGrafter"/>
</dbReference>
<dbReference type="FunCoup" id="A0A4S2N383">
    <property type="interactions" value="1034"/>
</dbReference>
<evidence type="ECO:0000256" key="7">
    <source>
        <dbReference type="ARBA" id="ARBA00023136"/>
    </source>
</evidence>
<comment type="function">
    <text evidence="8">Subunit of the oligosaccharyl transferase (OST) complex that catalyzes the initial transfer of a defined glycan (Glc(3)Man(9)GlcNAc(2) in eukaryotes) from the lipid carrier dolichol-pyrophosphate to an asparagine residue within an Asn-X-Ser/Thr consensus motif in nascent polypeptide chains, the first step in protein N-glycosylation. N-glycosylation occurs cotranslationally and the complex associates with the Sec61 complex at the channel-forming translocon complex that mediates protein translocation across the endoplasmic reticulum (ER).</text>
</comment>
<feature type="domain" description="OST48 N-terminal" evidence="9">
    <location>
        <begin position="27"/>
        <end position="282"/>
    </location>
</feature>
<evidence type="ECO:0000256" key="2">
    <source>
        <dbReference type="ARBA" id="ARBA00004922"/>
    </source>
</evidence>
<organism evidence="11 12">
    <name type="scientific">Ascodesmis nigricans</name>
    <dbReference type="NCBI Taxonomy" id="341454"/>
    <lineage>
        <taxon>Eukaryota</taxon>
        <taxon>Fungi</taxon>
        <taxon>Dikarya</taxon>
        <taxon>Ascomycota</taxon>
        <taxon>Pezizomycotina</taxon>
        <taxon>Pezizomycetes</taxon>
        <taxon>Pezizales</taxon>
        <taxon>Ascodesmidaceae</taxon>
        <taxon>Ascodesmis</taxon>
    </lineage>
</organism>
<comment type="pathway">
    <text evidence="2 8">Protein modification; protein glycosylation.</text>
</comment>
<dbReference type="EMBL" id="ML220114">
    <property type="protein sequence ID" value="TGZ83414.1"/>
    <property type="molecule type" value="Genomic_DNA"/>
</dbReference>
<feature type="domain" description="OST48 middle" evidence="10">
    <location>
        <begin position="301"/>
        <end position="453"/>
    </location>
</feature>
<accession>A0A4S2N383</accession>
<dbReference type="OrthoDB" id="29105at2759"/>
<dbReference type="UniPathway" id="UPA00378"/>
<evidence type="ECO:0000313" key="11">
    <source>
        <dbReference type="EMBL" id="TGZ83414.1"/>
    </source>
</evidence>
<evidence type="ECO:0000256" key="4">
    <source>
        <dbReference type="ARBA" id="ARBA00022692"/>
    </source>
</evidence>
<dbReference type="InParanoid" id="A0A4S2N383"/>
<keyword evidence="8" id="KW-0732">Signal</keyword>
<evidence type="ECO:0000256" key="3">
    <source>
        <dbReference type="ARBA" id="ARBA00008743"/>
    </source>
</evidence>
<evidence type="ECO:0000256" key="5">
    <source>
        <dbReference type="ARBA" id="ARBA00022824"/>
    </source>
</evidence>
<feature type="signal peptide" evidence="8">
    <location>
        <begin position="1"/>
        <end position="20"/>
    </location>
</feature>
<protein>
    <recommendedName>
        <fullName evidence="8">Dolichyl-diphosphooligosaccharide--protein glycosyltransferase subunit WBP1</fullName>
        <shortName evidence="8">Oligosaccharyl transferase subunit WBP1</shortName>
    </recommendedName>
</protein>
<dbReference type="PANTHER" id="PTHR10830">
    <property type="entry name" value="DOLICHYL-DIPHOSPHOOLIGOSACCHARIDE--PROTEIN GLYCOSYLTRANSFERASE 48 KDA SUBUNIT"/>
    <property type="match status" value="1"/>
</dbReference>
<gene>
    <name evidence="11" type="ORF">EX30DRAFT_329630</name>
</gene>
<keyword evidence="7 8" id="KW-0472">Membrane</keyword>
<evidence type="ECO:0000256" key="6">
    <source>
        <dbReference type="ARBA" id="ARBA00022989"/>
    </source>
</evidence>
<feature type="chain" id="PRO_5020955058" description="Dolichyl-diphosphooligosaccharide--protein glycosyltransferase subunit WBP1" evidence="8">
    <location>
        <begin position="21"/>
        <end position="463"/>
    </location>
</feature>
<reference evidence="11 12" key="1">
    <citation type="submission" date="2019-04" db="EMBL/GenBank/DDBJ databases">
        <title>Comparative genomics and transcriptomics to analyze fruiting body development in filamentous ascomycetes.</title>
        <authorList>
            <consortium name="DOE Joint Genome Institute"/>
            <person name="Lutkenhaus R."/>
            <person name="Traeger S."/>
            <person name="Breuer J."/>
            <person name="Kuo A."/>
            <person name="Lipzen A."/>
            <person name="Pangilinan J."/>
            <person name="Dilworth D."/>
            <person name="Sandor L."/>
            <person name="Poggeler S."/>
            <person name="Barry K."/>
            <person name="Grigoriev I.V."/>
            <person name="Nowrousian M."/>
        </authorList>
    </citation>
    <scope>NUCLEOTIDE SEQUENCE [LARGE SCALE GENOMIC DNA]</scope>
    <source>
        <strain evidence="11 12">CBS 389.68</strain>
    </source>
</reference>
<evidence type="ECO:0000259" key="9">
    <source>
        <dbReference type="Pfam" id="PF03345"/>
    </source>
</evidence>
<keyword evidence="4 8" id="KW-0812">Transmembrane</keyword>
<dbReference type="InterPro" id="IPR005013">
    <property type="entry name" value="DDOST_48_kDa_subunit"/>
</dbReference>
<keyword evidence="12" id="KW-1185">Reference proteome</keyword>
<proteinExistence type="inferred from homology"/>
<dbReference type="PANTHER" id="PTHR10830:SF0">
    <property type="entry name" value="DOLICHYL-DIPHOSPHOOLIGOSACCHARIDE--PROTEIN GLYCOSYLTRANSFERASE 48 KDA SUBUNIT"/>
    <property type="match status" value="1"/>
</dbReference>
<dbReference type="GO" id="GO:0016740">
    <property type="term" value="F:transferase activity"/>
    <property type="evidence" value="ECO:0007669"/>
    <property type="project" value="UniProtKB-KW"/>
</dbReference>
<dbReference type="Pfam" id="PF23358">
    <property type="entry name" value="OST48_MD"/>
    <property type="match status" value="1"/>
</dbReference>
<name>A0A4S2N383_9PEZI</name>
<keyword evidence="11" id="KW-0808">Transferase</keyword>
<keyword evidence="5 8" id="KW-0256">Endoplasmic reticulum</keyword>
<dbReference type="InterPro" id="IPR055457">
    <property type="entry name" value="OST48_N"/>
</dbReference>